<dbReference type="AlphaFoldDB" id="A0A7Y2EAZ3"/>
<reference evidence="4 5" key="1">
    <citation type="submission" date="2020-03" db="EMBL/GenBank/DDBJ databases">
        <title>Metabolic flexibility allows generalist bacteria to become dominant in a frequently disturbed ecosystem.</title>
        <authorList>
            <person name="Chen Y.-J."/>
            <person name="Leung P.M."/>
            <person name="Bay S.K."/>
            <person name="Hugenholtz P."/>
            <person name="Kessler A.J."/>
            <person name="Shelley G."/>
            <person name="Waite D.W."/>
            <person name="Cook P.L."/>
            <person name="Greening C."/>
        </authorList>
    </citation>
    <scope>NUCLEOTIDE SEQUENCE [LARGE SCALE GENOMIC DNA]</scope>
    <source>
        <strain evidence="4">SS_bin_28</strain>
    </source>
</reference>
<keyword evidence="2" id="KW-0479">Metal-binding</keyword>
<evidence type="ECO:0000313" key="4">
    <source>
        <dbReference type="EMBL" id="NNF08478.1"/>
    </source>
</evidence>
<dbReference type="SUPFAM" id="SSF53187">
    <property type="entry name" value="Zn-dependent exopeptidases"/>
    <property type="match status" value="1"/>
</dbReference>
<evidence type="ECO:0000256" key="1">
    <source>
        <dbReference type="ARBA" id="ARBA00022670"/>
    </source>
</evidence>
<dbReference type="InterPro" id="IPR002933">
    <property type="entry name" value="Peptidase_M20"/>
</dbReference>
<dbReference type="GO" id="GO:0006508">
    <property type="term" value="P:proteolysis"/>
    <property type="evidence" value="ECO:0007669"/>
    <property type="project" value="UniProtKB-KW"/>
</dbReference>
<accession>A0A7Y2EAZ3</accession>
<sequence length="302" mass="33682">MDSIAQFRELLSLPNDAHFPEDIMKNVVWCERTFERHNFKTTRLATDRLPLLLAERGVPGAAKTVLIYLQLDGQPVDPSHWNQPSPWDPVLKKPGLAPGEWDIVPWSKLQEDYDPNDRIFARASSDAKGPVAMFLAALSAASDLGVQPNFNMKIIMDFEEELGSPRLAETVVQNRDALAADMLVIFDGPRHISNQPTLTYGARGIATLALEVFGPRAPQHSGHYGNYAPNPALRLAELLASMKDEEGRVLLPGWYDGIALSDEVREILRQVPDDEDEIKRKIGIAKTNAVAQNYQESMQYPS</sequence>
<feature type="non-terminal residue" evidence="4">
    <location>
        <position position="302"/>
    </location>
</feature>
<keyword evidence="1" id="KW-0645">Protease</keyword>
<protein>
    <submittedName>
        <fullName evidence="4">M20/M25/M40 family metallo-hydrolase</fullName>
    </submittedName>
</protein>
<dbReference type="Proteomes" id="UP000547674">
    <property type="component" value="Unassembled WGS sequence"/>
</dbReference>
<dbReference type="Gene3D" id="3.40.630.10">
    <property type="entry name" value="Zn peptidases"/>
    <property type="match status" value="1"/>
</dbReference>
<dbReference type="PANTHER" id="PTHR43270">
    <property type="entry name" value="BETA-ALA-HIS DIPEPTIDASE"/>
    <property type="match status" value="1"/>
</dbReference>
<dbReference type="Pfam" id="PF01546">
    <property type="entry name" value="Peptidase_M20"/>
    <property type="match status" value="1"/>
</dbReference>
<proteinExistence type="predicted"/>
<evidence type="ECO:0000313" key="5">
    <source>
        <dbReference type="Proteomes" id="UP000547674"/>
    </source>
</evidence>
<organism evidence="4 5">
    <name type="scientific">Eiseniibacteriota bacterium</name>
    <dbReference type="NCBI Taxonomy" id="2212470"/>
    <lineage>
        <taxon>Bacteria</taxon>
        <taxon>Candidatus Eiseniibacteriota</taxon>
    </lineage>
</organism>
<keyword evidence="3 4" id="KW-0378">Hydrolase</keyword>
<name>A0A7Y2EAZ3_UNCEI</name>
<evidence type="ECO:0000256" key="3">
    <source>
        <dbReference type="ARBA" id="ARBA00022801"/>
    </source>
</evidence>
<comment type="caution">
    <text evidence="4">The sequence shown here is derived from an EMBL/GenBank/DDBJ whole genome shotgun (WGS) entry which is preliminary data.</text>
</comment>
<dbReference type="Gene3D" id="3.30.70.360">
    <property type="match status" value="1"/>
</dbReference>
<dbReference type="PANTHER" id="PTHR43270:SF8">
    <property type="entry name" value="DI- AND TRIPEPTIDASE DUG2-RELATED"/>
    <property type="match status" value="1"/>
</dbReference>
<dbReference type="EMBL" id="JABDJR010000683">
    <property type="protein sequence ID" value="NNF08478.1"/>
    <property type="molecule type" value="Genomic_DNA"/>
</dbReference>
<dbReference type="InterPro" id="IPR051458">
    <property type="entry name" value="Cyt/Met_Dipeptidase"/>
</dbReference>
<dbReference type="GO" id="GO:0046872">
    <property type="term" value="F:metal ion binding"/>
    <property type="evidence" value="ECO:0007669"/>
    <property type="project" value="UniProtKB-KW"/>
</dbReference>
<dbReference type="GO" id="GO:0008233">
    <property type="term" value="F:peptidase activity"/>
    <property type="evidence" value="ECO:0007669"/>
    <property type="project" value="UniProtKB-KW"/>
</dbReference>
<evidence type="ECO:0000256" key="2">
    <source>
        <dbReference type="ARBA" id="ARBA00022723"/>
    </source>
</evidence>
<gene>
    <name evidence="4" type="ORF">HKN21_17080</name>
</gene>